<sequence>MRVKELVLTILPPIVWIGMIYFASSQPYEQQDLRPILGEMDLSFVERWFSWVSFTYSNTVISIENRGVTGFVEFFLRKGAHVFVFFVLGFLIFRVLKLFKIKAVPQFFLTLLFIIAFASIDEFRHFHHPNRTGLIEDVILDTVGGLLGISTALFLQKIRER</sequence>
<dbReference type="AlphaFoldDB" id="A0A4Q0VVJ9"/>
<dbReference type="Proteomes" id="UP000290649">
    <property type="component" value="Unassembled WGS sequence"/>
</dbReference>
<accession>A0A4Q0VVJ9</accession>
<dbReference type="OrthoDB" id="291892at2"/>
<feature type="transmembrane region" description="Helical" evidence="1">
    <location>
        <begin position="79"/>
        <end position="96"/>
    </location>
</feature>
<keyword evidence="1" id="KW-0812">Transmembrane</keyword>
<evidence type="ECO:0000256" key="1">
    <source>
        <dbReference type="SAM" id="Phobius"/>
    </source>
</evidence>
<protein>
    <submittedName>
        <fullName evidence="3">VanZ family protein</fullName>
    </submittedName>
</protein>
<evidence type="ECO:0000313" key="3">
    <source>
        <dbReference type="EMBL" id="RXJ02941.1"/>
    </source>
</evidence>
<proteinExistence type="predicted"/>
<keyword evidence="4" id="KW-1185">Reference proteome</keyword>
<feature type="transmembrane region" description="Helical" evidence="1">
    <location>
        <begin position="132"/>
        <end position="155"/>
    </location>
</feature>
<dbReference type="NCBIfam" id="NF037970">
    <property type="entry name" value="vanZ_1"/>
    <property type="match status" value="1"/>
</dbReference>
<dbReference type="Pfam" id="PF04892">
    <property type="entry name" value="VanZ"/>
    <property type="match status" value="1"/>
</dbReference>
<dbReference type="InterPro" id="IPR016747">
    <property type="entry name" value="Phosphotransbutyrylase"/>
</dbReference>
<organism evidence="3 4">
    <name type="scientific">Anaerobacillus alkaliphilus</name>
    <dbReference type="NCBI Taxonomy" id="1548597"/>
    <lineage>
        <taxon>Bacteria</taxon>
        <taxon>Bacillati</taxon>
        <taxon>Bacillota</taxon>
        <taxon>Bacilli</taxon>
        <taxon>Bacillales</taxon>
        <taxon>Bacillaceae</taxon>
        <taxon>Anaerobacillus</taxon>
    </lineage>
</organism>
<evidence type="ECO:0000313" key="4">
    <source>
        <dbReference type="Proteomes" id="UP000290649"/>
    </source>
</evidence>
<name>A0A4Q0VVJ9_9BACI</name>
<reference evidence="3 4" key="1">
    <citation type="journal article" date="2019" name="Int. J. Syst. Evol. Microbiol.">
        <title>Anaerobacillus alkaliphilus sp. nov., a novel alkaliphilic and moderately halophilic bacterium.</title>
        <authorList>
            <person name="Borsodi A.K."/>
            <person name="Aszalos J.M."/>
            <person name="Bihari P."/>
            <person name="Nagy I."/>
            <person name="Schumann P."/>
            <person name="Sproer C."/>
            <person name="Kovacs A.L."/>
            <person name="Boka K."/>
            <person name="Dobosy P."/>
            <person name="Ovari M."/>
            <person name="Szili-Kovacs T."/>
            <person name="Toth E."/>
        </authorList>
    </citation>
    <scope>NUCLEOTIDE SEQUENCE [LARGE SCALE GENOMIC DNA]</scope>
    <source>
        <strain evidence="3 4">B16-10</strain>
    </source>
</reference>
<feature type="transmembrane region" description="Helical" evidence="1">
    <location>
        <begin position="103"/>
        <end position="120"/>
    </location>
</feature>
<dbReference type="RefSeq" id="WP_129077176.1">
    <property type="nucleotide sequence ID" value="NZ_QOUX01000020.1"/>
</dbReference>
<keyword evidence="1" id="KW-0472">Membrane</keyword>
<evidence type="ECO:0000259" key="2">
    <source>
        <dbReference type="Pfam" id="PF04892"/>
    </source>
</evidence>
<dbReference type="InterPro" id="IPR006976">
    <property type="entry name" value="VanZ-like"/>
</dbReference>
<dbReference type="PIRSF" id="PIRSF019083">
    <property type="entry name" value="UCP019083_VanZ"/>
    <property type="match status" value="1"/>
</dbReference>
<dbReference type="EMBL" id="QOUX01000020">
    <property type="protein sequence ID" value="RXJ02941.1"/>
    <property type="molecule type" value="Genomic_DNA"/>
</dbReference>
<comment type="caution">
    <text evidence="3">The sequence shown here is derived from an EMBL/GenBank/DDBJ whole genome shotgun (WGS) entry which is preliminary data.</text>
</comment>
<gene>
    <name evidence="3" type="ORF">DS745_04980</name>
</gene>
<keyword evidence="1" id="KW-1133">Transmembrane helix</keyword>
<feature type="domain" description="VanZ-like" evidence="2">
    <location>
        <begin position="13"/>
        <end position="155"/>
    </location>
</feature>